<name>U2QLS8_9BACL</name>
<evidence type="ECO:0000313" key="2">
    <source>
        <dbReference type="EMBL" id="ERK57174.1"/>
    </source>
</evidence>
<evidence type="ECO:0000256" key="1">
    <source>
        <dbReference type="SAM" id="Phobius"/>
    </source>
</evidence>
<dbReference type="PATRIC" id="fig|1321820.3.peg.1106"/>
<feature type="transmembrane region" description="Helical" evidence="1">
    <location>
        <begin position="96"/>
        <end position="116"/>
    </location>
</feature>
<protein>
    <recommendedName>
        <fullName evidence="4">Phage holin family protein</fullName>
    </recommendedName>
</protein>
<comment type="caution">
    <text evidence="2">The sequence shown here is derived from an EMBL/GenBank/DDBJ whole genome shotgun (WGS) entry which is preliminary data.</text>
</comment>
<accession>U2QLS8</accession>
<dbReference type="eggNOG" id="COG1950">
    <property type="taxonomic scope" value="Bacteria"/>
</dbReference>
<dbReference type="AlphaFoldDB" id="U2QLS8"/>
<dbReference type="EMBL" id="AWVP01000072">
    <property type="protein sequence ID" value="ERK57174.1"/>
    <property type="molecule type" value="Genomic_DNA"/>
</dbReference>
<dbReference type="Pfam" id="PF04020">
    <property type="entry name" value="Phage_holin_4_2"/>
    <property type="match status" value="1"/>
</dbReference>
<dbReference type="RefSeq" id="WP_021752321.1">
    <property type="nucleotide sequence ID" value="NZ_KI271798.1"/>
</dbReference>
<feature type="transmembrane region" description="Helical" evidence="1">
    <location>
        <begin position="67"/>
        <end position="90"/>
    </location>
</feature>
<sequence>MKEKKSFIWNFVKSIVINFLIVLAFSGLFGNSLRIEKPIYGFVGALLITLLYMFIRPLLFMISIIPIIMTFGIFIVFINAFLITLVSYLLAPRFEISSFASALFLAVFISLFNMFLNSNDRKIIIKKF</sequence>
<proteinExistence type="predicted"/>
<dbReference type="InterPro" id="IPR007165">
    <property type="entry name" value="Phage_holin_4_2"/>
</dbReference>
<keyword evidence="1" id="KW-1133">Transmembrane helix</keyword>
<evidence type="ECO:0000313" key="3">
    <source>
        <dbReference type="Proteomes" id="UP000016637"/>
    </source>
</evidence>
<keyword evidence="3" id="KW-1185">Reference proteome</keyword>
<keyword evidence="1" id="KW-0812">Transmembrane</keyword>
<dbReference type="PANTHER" id="PTHR37309:SF1">
    <property type="entry name" value="SLR0284 PROTEIN"/>
    <property type="match status" value="1"/>
</dbReference>
<feature type="transmembrane region" description="Helical" evidence="1">
    <location>
        <begin position="7"/>
        <end position="26"/>
    </location>
</feature>
<dbReference type="Proteomes" id="UP000016637">
    <property type="component" value="Unassembled WGS sequence"/>
</dbReference>
<feature type="transmembrane region" description="Helical" evidence="1">
    <location>
        <begin position="38"/>
        <end position="55"/>
    </location>
</feature>
<gene>
    <name evidence="2" type="ORF">HMPREF1983_01141</name>
</gene>
<dbReference type="PANTHER" id="PTHR37309">
    <property type="entry name" value="SLR0284 PROTEIN"/>
    <property type="match status" value="1"/>
</dbReference>
<keyword evidence="1" id="KW-0472">Membrane</keyword>
<evidence type="ECO:0008006" key="4">
    <source>
        <dbReference type="Google" id="ProtNLM"/>
    </source>
</evidence>
<organism evidence="2 3">
    <name type="scientific">Gemella bergeri ATCC 700627</name>
    <dbReference type="NCBI Taxonomy" id="1321820"/>
    <lineage>
        <taxon>Bacteria</taxon>
        <taxon>Bacillati</taxon>
        <taxon>Bacillota</taxon>
        <taxon>Bacilli</taxon>
        <taxon>Bacillales</taxon>
        <taxon>Gemellaceae</taxon>
        <taxon>Gemella</taxon>
    </lineage>
</organism>
<reference evidence="2 3" key="1">
    <citation type="submission" date="2013-08" db="EMBL/GenBank/DDBJ databases">
        <authorList>
            <person name="Weinstock G."/>
            <person name="Sodergren E."/>
            <person name="Wylie T."/>
            <person name="Fulton L."/>
            <person name="Fulton R."/>
            <person name="Fronick C."/>
            <person name="O'Laughlin M."/>
            <person name="Godfrey J."/>
            <person name="Miner T."/>
            <person name="Herter B."/>
            <person name="Appelbaum E."/>
            <person name="Cordes M."/>
            <person name="Lek S."/>
            <person name="Wollam A."/>
            <person name="Pepin K.H."/>
            <person name="Palsikar V.B."/>
            <person name="Mitreva M."/>
            <person name="Wilson R.K."/>
        </authorList>
    </citation>
    <scope>NUCLEOTIDE SEQUENCE [LARGE SCALE GENOMIC DNA]</scope>
    <source>
        <strain evidence="2 3">ATCC 700627</strain>
    </source>
</reference>
<dbReference type="HOGENOM" id="CLU_120441_1_1_9"/>